<dbReference type="InterPro" id="IPR007441">
    <property type="entry name" value="EutH"/>
</dbReference>
<name>A0A554A1K2_9BACI</name>
<feature type="transmembrane region" description="Helical" evidence="1">
    <location>
        <begin position="69"/>
        <end position="94"/>
    </location>
</feature>
<keyword evidence="1" id="KW-1133">Transmembrane helix</keyword>
<feature type="transmembrane region" description="Helical" evidence="1">
    <location>
        <begin position="235"/>
        <end position="257"/>
    </location>
</feature>
<feature type="transmembrane region" description="Helical" evidence="1">
    <location>
        <begin position="143"/>
        <end position="163"/>
    </location>
</feature>
<dbReference type="OrthoDB" id="9778282at2"/>
<evidence type="ECO:0000256" key="1">
    <source>
        <dbReference type="SAM" id="Phobius"/>
    </source>
</evidence>
<feature type="transmembrane region" description="Helical" evidence="1">
    <location>
        <begin position="106"/>
        <end position="131"/>
    </location>
</feature>
<dbReference type="GO" id="GO:0034228">
    <property type="term" value="F:ethanolamine transmembrane transporter activity"/>
    <property type="evidence" value="ECO:0007669"/>
    <property type="project" value="InterPro"/>
</dbReference>
<keyword evidence="1" id="KW-0812">Transmembrane</keyword>
<protein>
    <submittedName>
        <fullName evidence="2">Ethanolamine utilization protein EutH</fullName>
    </submittedName>
</protein>
<dbReference type="PANTHER" id="PTHR40089:SF1">
    <property type="entry name" value="ETHANOLAMINE PERMEASE EUTH-RELATED"/>
    <property type="match status" value="1"/>
</dbReference>
<keyword evidence="3" id="KW-1185">Reference proteome</keyword>
<feature type="transmembrane region" description="Helical" evidence="1">
    <location>
        <begin position="331"/>
        <end position="353"/>
    </location>
</feature>
<feature type="transmembrane region" description="Helical" evidence="1">
    <location>
        <begin position="304"/>
        <end position="325"/>
    </location>
</feature>
<evidence type="ECO:0000313" key="2">
    <source>
        <dbReference type="EMBL" id="TSB47559.1"/>
    </source>
</evidence>
<dbReference type="Proteomes" id="UP000318521">
    <property type="component" value="Unassembled WGS sequence"/>
</dbReference>
<feature type="transmembrane region" description="Helical" evidence="1">
    <location>
        <begin position="170"/>
        <end position="190"/>
    </location>
</feature>
<dbReference type="PIRSF" id="PIRSF019466">
    <property type="entry name" value="EutH"/>
    <property type="match status" value="1"/>
</dbReference>
<keyword evidence="1" id="KW-0472">Membrane</keyword>
<dbReference type="AlphaFoldDB" id="A0A554A1K2"/>
<organism evidence="2 3">
    <name type="scientific">Alkalicoccobacillus porphyridii</name>
    <dbReference type="NCBI Taxonomy" id="2597270"/>
    <lineage>
        <taxon>Bacteria</taxon>
        <taxon>Bacillati</taxon>
        <taxon>Bacillota</taxon>
        <taxon>Bacilli</taxon>
        <taxon>Bacillales</taxon>
        <taxon>Bacillaceae</taxon>
        <taxon>Alkalicoccobacillus</taxon>
    </lineage>
</organism>
<reference evidence="2 3" key="1">
    <citation type="submission" date="2019-07" db="EMBL/GenBank/DDBJ databases">
        <authorList>
            <person name="Park Y.J."/>
            <person name="Jeong S.E."/>
            <person name="Jung H.S."/>
        </authorList>
    </citation>
    <scope>NUCLEOTIDE SEQUENCE [LARGE SCALE GENOMIC DNA]</scope>
    <source>
        <strain evidence="3">P16(2019)</strain>
    </source>
</reference>
<feature type="transmembrane region" description="Helical" evidence="1">
    <location>
        <begin position="37"/>
        <end position="63"/>
    </location>
</feature>
<feature type="transmembrane region" description="Helical" evidence="1">
    <location>
        <begin position="196"/>
        <end position="223"/>
    </location>
</feature>
<dbReference type="Pfam" id="PF04346">
    <property type="entry name" value="EutH"/>
    <property type="match status" value="1"/>
</dbReference>
<accession>A0A554A1K2</accession>
<feature type="transmembrane region" description="Helical" evidence="1">
    <location>
        <begin position="6"/>
        <end position="25"/>
    </location>
</feature>
<gene>
    <name evidence="2" type="primary">eutH</name>
    <name evidence="2" type="ORF">FN960_06200</name>
</gene>
<dbReference type="EMBL" id="VLXZ01000003">
    <property type="protein sequence ID" value="TSB47559.1"/>
    <property type="molecule type" value="Genomic_DNA"/>
</dbReference>
<comment type="caution">
    <text evidence="2">The sequence shown here is derived from an EMBL/GenBank/DDBJ whole genome shotgun (WGS) entry which is preliminary data.</text>
</comment>
<evidence type="ECO:0000313" key="3">
    <source>
        <dbReference type="Proteomes" id="UP000318521"/>
    </source>
</evidence>
<dbReference type="GO" id="GO:0005886">
    <property type="term" value="C:plasma membrane"/>
    <property type="evidence" value="ECO:0007669"/>
    <property type="project" value="TreeGrafter"/>
</dbReference>
<sequence length="365" mass="38923">MWINEAVMLVLAIFFLIGALDLMIGNKFGMGESFKEGLFSMGTLALAMIGIITLAPIAAELLIPFVSPLYIWIGADPASFANTLLALDMGGYALAERMSLDPEAALFSWVFLGTMLGPTIVFTLPVALTLIQKDDHRYFAKGILIGLSTIPLGCFIGGALGGFQLGMMLVNLLIPFIFSILIMIGLWKIPNQSIKVFIYFGKFIQVLAIFGLMVIGLEILLGYQISSNTASFSEGLMIVGSIAIVLAGAFPLVAFVSKFLDKYLEKLGHVIGLDGKSVTGLIASLAHIIPAFLLLKEMSPRGKVVVVAFSVSGAFVLGGHLGFVAGVNRDMVIYMMIGKLVAGISAALIALFLEKRGDTKGTDIA</sequence>
<dbReference type="PANTHER" id="PTHR40089">
    <property type="entry name" value="ETHANOLAMINE UTILIZATION PROTEIN EUTH"/>
    <property type="match status" value="1"/>
</dbReference>
<dbReference type="NCBIfam" id="NF011667">
    <property type="entry name" value="PRK15086.1-3"/>
    <property type="match status" value="1"/>
</dbReference>
<proteinExistence type="predicted"/>